<dbReference type="OrthoDB" id="1523230at2"/>
<dbReference type="CDD" id="cd09009">
    <property type="entry name" value="PNP-EcPNPII_like"/>
    <property type="match status" value="1"/>
</dbReference>
<evidence type="ECO:0000313" key="9">
    <source>
        <dbReference type="EMBL" id="RYU08823.1"/>
    </source>
</evidence>
<dbReference type="Proteomes" id="UP000291189">
    <property type="component" value="Unassembled WGS sequence"/>
</dbReference>
<evidence type="ECO:0000256" key="6">
    <source>
        <dbReference type="ARBA" id="ARBA00048556"/>
    </source>
</evidence>
<dbReference type="PANTHER" id="PTHR11904:SF9">
    <property type="entry name" value="PURINE NUCLEOSIDE PHOSPHORYLASE-RELATED"/>
    <property type="match status" value="1"/>
</dbReference>
<organism evidence="9 10">
    <name type="scientific">Nocardioides iriomotensis</name>
    <dbReference type="NCBI Taxonomy" id="715784"/>
    <lineage>
        <taxon>Bacteria</taxon>
        <taxon>Bacillati</taxon>
        <taxon>Actinomycetota</taxon>
        <taxon>Actinomycetes</taxon>
        <taxon>Propionibacteriales</taxon>
        <taxon>Nocardioidaceae</taxon>
        <taxon>Nocardioides</taxon>
    </lineage>
</organism>
<evidence type="ECO:0000256" key="3">
    <source>
        <dbReference type="ARBA" id="ARBA00006751"/>
    </source>
</evidence>
<evidence type="ECO:0000256" key="5">
    <source>
        <dbReference type="ARBA" id="ARBA00022679"/>
    </source>
</evidence>
<gene>
    <name evidence="9" type="ORF">ETU37_22440</name>
</gene>
<evidence type="ECO:0000259" key="8">
    <source>
        <dbReference type="Pfam" id="PF01048"/>
    </source>
</evidence>
<name>A0A4Q5IT17_9ACTN</name>
<comment type="caution">
    <text evidence="9">The sequence shown here is derived from an EMBL/GenBank/DDBJ whole genome shotgun (WGS) entry which is preliminary data.</text>
</comment>
<keyword evidence="10" id="KW-1185">Reference proteome</keyword>
<protein>
    <recommendedName>
        <fullName evidence="7">Purine nucleoside phosphorylase</fullName>
        <ecNumber evidence="7">2.4.2.1</ecNumber>
    </recommendedName>
    <alternativeName>
        <fullName evidence="7">Inosine-guanosine phosphorylase</fullName>
    </alternativeName>
</protein>
<dbReference type="GO" id="GO:0004731">
    <property type="term" value="F:purine-nucleoside phosphorylase activity"/>
    <property type="evidence" value="ECO:0007669"/>
    <property type="project" value="UniProtKB-EC"/>
</dbReference>
<reference evidence="9 10" key="1">
    <citation type="submission" date="2019-01" db="EMBL/GenBank/DDBJ databases">
        <title>Nocardioides guangzhouensis sp. nov., an actinobacterium isolated from soil.</title>
        <authorList>
            <person name="Fu Y."/>
            <person name="Cai Y."/>
            <person name="Lin Z."/>
            <person name="Chen P."/>
        </authorList>
    </citation>
    <scope>NUCLEOTIDE SEQUENCE [LARGE SCALE GENOMIC DNA]</scope>
    <source>
        <strain evidence="9 10">NBRC 105384</strain>
    </source>
</reference>
<evidence type="ECO:0000256" key="2">
    <source>
        <dbReference type="ARBA" id="ARBA00005058"/>
    </source>
</evidence>
<dbReference type="RefSeq" id="WP_129989637.1">
    <property type="nucleotide sequence ID" value="NZ_SDPU01000037.1"/>
</dbReference>
<comment type="function">
    <text evidence="1">The purine nucleoside phosphorylases catalyze the phosphorolytic breakdown of the N-glycosidic bond in the beta-(deoxy)ribonucleoside molecules, with the formation of the corresponding free purine bases and pentose-1-phosphate. Cleaves guanosine, inosine, 2'-deoxyguanosine and 2'-deoxyinosine.</text>
</comment>
<dbReference type="InterPro" id="IPR000845">
    <property type="entry name" value="Nucleoside_phosphorylase_d"/>
</dbReference>
<accession>A0A4Q5IT17</accession>
<dbReference type="SUPFAM" id="SSF53167">
    <property type="entry name" value="Purine and uridine phosphorylases"/>
    <property type="match status" value="1"/>
</dbReference>
<evidence type="ECO:0000256" key="7">
    <source>
        <dbReference type="PIRNR" id="PIRNR000477"/>
    </source>
</evidence>
<comment type="similarity">
    <text evidence="3 7">Belongs to the PNP/MTAP phosphorylase family.</text>
</comment>
<evidence type="ECO:0000256" key="1">
    <source>
        <dbReference type="ARBA" id="ARBA00002678"/>
    </source>
</evidence>
<dbReference type="NCBIfam" id="NF006054">
    <property type="entry name" value="PRK08202.1"/>
    <property type="match status" value="1"/>
</dbReference>
<keyword evidence="4 7" id="KW-0328">Glycosyltransferase</keyword>
<dbReference type="EMBL" id="SDPU01000037">
    <property type="protein sequence ID" value="RYU08823.1"/>
    <property type="molecule type" value="Genomic_DNA"/>
</dbReference>
<evidence type="ECO:0000313" key="10">
    <source>
        <dbReference type="Proteomes" id="UP000291189"/>
    </source>
</evidence>
<dbReference type="UniPathway" id="UPA00606"/>
<feature type="domain" description="Nucleoside phosphorylase" evidence="8">
    <location>
        <begin position="40"/>
        <end position="262"/>
    </location>
</feature>
<dbReference type="InterPro" id="IPR035994">
    <property type="entry name" value="Nucleoside_phosphorylase_sf"/>
</dbReference>
<dbReference type="PIRSF" id="PIRSF000477">
    <property type="entry name" value="PurNPase"/>
    <property type="match status" value="1"/>
</dbReference>
<dbReference type="PANTHER" id="PTHR11904">
    <property type="entry name" value="METHYLTHIOADENOSINE/PURINE NUCLEOSIDE PHOSPHORYLASE"/>
    <property type="match status" value="1"/>
</dbReference>
<evidence type="ECO:0000256" key="4">
    <source>
        <dbReference type="ARBA" id="ARBA00022676"/>
    </source>
</evidence>
<comment type="pathway">
    <text evidence="2 7">Purine metabolism; purine nucleoside salvage.</text>
</comment>
<sequence length="268" mass="28069">MHEVVAAQTALAALTGRDRLDALVVLGSGWGPAADAFGTPERSFPMVDIPGVLAPTAEGHGAEARVHDVDGVATLVLLGRTHLYEGHGLRPVVAAVRAAGGAGARLALLTNANGSLRDDWAVGRAVLVSDHLNQTGTSPLEGAARSRHVDLTDAWSPRLRALARTLDPTLDEGVYAWLRGPHYETWAEAEWLRRVGADMLGMSTVPEAIAAREWGMEVLGLSTVTAIEGPGAEGTQGIDPSEVVAVAERTAARLGPLLVDLVRKGART</sequence>
<dbReference type="Pfam" id="PF01048">
    <property type="entry name" value="PNP_UDP_1"/>
    <property type="match status" value="1"/>
</dbReference>
<dbReference type="GO" id="GO:0009116">
    <property type="term" value="P:nucleoside metabolic process"/>
    <property type="evidence" value="ECO:0007669"/>
    <property type="project" value="InterPro"/>
</dbReference>
<dbReference type="EC" id="2.4.2.1" evidence="7"/>
<keyword evidence="5 7" id="KW-0808">Transferase</keyword>
<dbReference type="Gene3D" id="3.40.50.1580">
    <property type="entry name" value="Nucleoside phosphorylase domain"/>
    <property type="match status" value="1"/>
</dbReference>
<dbReference type="InterPro" id="IPR011268">
    <property type="entry name" value="Purine_phosphorylase"/>
</dbReference>
<dbReference type="AlphaFoldDB" id="A0A4Q5IT17"/>
<proteinExistence type="inferred from homology"/>
<comment type="catalytic activity">
    <reaction evidence="6">
        <text>a purine 2'-deoxy-D-ribonucleoside + phosphate = a purine nucleobase + 2-deoxy-alpha-D-ribose 1-phosphate</text>
        <dbReference type="Rhea" id="RHEA:36431"/>
        <dbReference type="ChEBI" id="CHEBI:26386"/>
        <dbReference type="ChEBI" id="CHEBI:43474"/>
        <dbReference type="ChEBI" id="CHEBI:57259"/>
        <dbReference type="ChEBI" id="CHEBI:142361"/>
        <dbReference type="EC" id="2.4.2.1"/>
    </reaction>
</comment>
<dbReference type="GO" id="GO:0005737">
    <property type="term" value="C:cytoplasm"/>
    <property type="evidence" value="ECO:0007669"/>
    <property type="project" value="TreeGrafter"/>
</dbReference>